<keyword evidence="1" id="KW-0472">Membrane</keyword>
<dbReference type="Gene3D" id="1.10.10.60">
    <property type="entry name" value="Homeodomain-like"/>
    <property type="match status" value="2"/>
</dbReference>
<dbReference type="Pfam" id="PF12833">
    <property type="entry name" value="HTH_18"/>
    <property type="match status" value="1"/>
</dbReference>
<dbReference type="GO" id="GO:0003700">
    <property type="term" value="F:DNA-binding transcription factor activity"/>
    <property type="evidence" value="ECO:0007669"/>
    <property type="project" value="InterPro"/>
</dbReference>
<feature type="transmembrane region" description="Helical" evidence="1">
    <location>
        <begin position="399"/>
        <end position="418"/>
    </location>
</feature>
<dbReference type="STRING" id="1642818.AWE51_06315"/>
<evidence type="ECO:0000313" key="3">
    <source>
        <dbReference type="EMBL" id="KZS40560.1"/>
    </source>
</evidence>
<dbReference type="EMBL" id="LQRT01000013">
    <property type="protein sequence ID" value="KZS40560.1"/>
    <property type="molecule type" value="Genomic_DNA"/>
</dbReference>
<keyword evidence="4" id="KW-1185">Reference proteome</keyword>
<dbReference type="Gene3D" id="1.25.40.10">
    <property type="entry name" value="Tetratricopeptide repeat domain"/>
    <property type="match status" value="1"/>
</dbReference>
<evidence type="ECO:0000313" key="4">
    <source>
        <dbReference type="Proteomes" id="UP000076715"/>
    </source>
</evidence>
<dbReference type="AlphaFoldDB" id="A0A163AI40"/>
<dbReference type="PROSITE" id="PS01124">
    <property type="entry name" value="HTH_ARAC_FAMILY_2"/>
    <property type="match status" value="1"/>
</dbReference>
<gene>
    <name evidence="3" type="ORF">AWE51_06315</name>
</gene>
<dbReference type="SMART" id="SM00342">
    <property type="entry name" value="HTH_ARAC"/>
    <property type="match status" value="1"/>
</dbReference>
<name>A0A163AI40_9FLAO</name>
<evidence type="ECO:0000256" key="1">
    <source>
        <dbReference type="SAM" id="Phobius"/>
    </source>
</evidence>
<dbReference type="InterPro" id="IPR011990">
    <property type="entry name" value="TPR-like_helical_dom_sf"/>
</dbReference>
<reference evidence="3 4" key="1">
    <citation type="submission" date="2016-01" db="EMBL/GenBank/DDBJ databases">
        <title>The draft genome sequence of Aquimarina sp. RZW4-3-2.</title>
        <authorList>
            <person name="Wang Y."/>
        </authorList>
    </citation>
    <scope>NUCLEOTIDE SEQUENCE [LARGE SCALE GENOMIC DNA]</scope>
    <source>
        <strain evidence="3 4">RZW4-3-2</strain>
    </source>
</reference>
<keyword evidence="1" id="KW-1133">Transmembrane helix</keyword>
<sequence length="571" mass="67133">MKLYYFIILLFLSITSISAMEASFQIKIESDSIKSSSLKNKSFEALNSLFWKNRNDTILIKKIALIYLSKAKRKKNYIQIANAYRIFYELNKKKPNDALKYTDSMIAIPKDVKDIRHPALGHLLKGLILYRNEQYDKALESYLQSQKYAEISNNLSIIIALKHNITLLKTALGKDHEALNAYKENFAFLLSQDTTKRFRQHYLATLYKLSDSYNRLKLYDSANFYLKKGIKSSLSGEHTYYYPDLLCAYGVNSFYRKKYNTALDSLQKAMVLLKENTQDANVRITYLYLAKTLLKIGKEQRAVGYLKRVDTLIHESNYMLENREVFTLLIDHYKKDKDQGNQLKTMEKLIRLDSISNIKNNLLNNHIIKNYDTASLVKEKNQLIKRITYQNKVGLKTEYLLFTLSGIIIMFIFAFLYYNQNRRNRKTQEIPPEDLKQLHKKKATTTSNIDLAPELKQKIFVKLERFEKNHEYLKNNLTLTSVSKSLKTNSTYLSKFINLEKKKNFVNYINDLRIDYCTKQIEENKKFRQYSIKSMAQEVGFNNIQSFAKAFFKKKHCNPAEYVKRTKNQQL</sequence>
<dbReference type="GO" id="GO:0043565">
    <property type="term" value="F:sequence-specific DNA binding"/>
    <property type="evidence" value="ECO:0007669"/>
    <property type="project" value="InterPro"/>
</dbReference>
<proteinExistence type="predicted"/>
<dbReference type="SMART" id="SM00028">
    <property type="entry name" value="TPR"/>
    <property type="match status" value="2"/>
</dbReference>
<comment type="caution">
    <text evidence="3">The sequence shown here is derived from an EMBL/GenBank/DDBJ whole genome shotgun (WGS) entry which is preliminary data.</text>
</comment>
<evidence type="ECO:0000259" key="2">
    <source>
        <dbReference type="PROSITE" id="PS01124"/>
    </source>
</evidence>
<dbReference type="InterPro" id="IPR018060">
    <property type="entry name" value="HTH_AraC"/>
</dbReference>
<dbReference type="RefSeq" id="WP_066314185.1">
    <property type="nucleotide sequence ID" value="NZ_LQRT01000013.1"/>
</dbReference>
<organism evidence="3 4">
    <name type="scientific">Aquimarina aggregata</name>
    <dbReference type="NCBI Taxonomy" id="1642818"/>
    <lineage>
        <taxon>Bacteria</taxon>
        <taxon>Pseudomonadati</taxon>
        <taxon>Bacteroidota</taxon>
        <taxon>Flavobacteriia</taxon>
        <taxon>Flavobacteriales</taxon>
        <taxon>Flavobacteriaceae</taxon>
        <taxon>Aquimarina</taxon>
    </lineage>
</organism>
<dbReference type="Proteomes" id="UP000076715">
    <property type="component" value="Unassembled WGS sequence"/>
</dbReference>
<feature type="domain" description="HTH araC/xylS-type" evidence="2">
    <location>
        <begin position="457"/>
        <end position="565"/>
    </location>
</feature>
<keyword evidence="1" id="KW-0812">Transmembrane</keyword>
<dbReference type="OrthoDB" id="5295174at2"/>
<accession>A0A163AI40</accession>
<dbReference type="InterPro" id="IPR019734">
    <property type="entry name" value="TPR_rpt"/>
</dbReference>
<dbReference type="SUPFAM" id="SSF48452">
    <property type="entry name" value="TPR-like"/>
    <property type="match status" value="2"/>
</dbReference>
<protein>
    <recommendedName>
        <fullName evidence="2">HTH araC/xylS-type domain-containing protein</fullName>
    </recommendedName>
</protein>